<dbReference type="EMBL" id="JANBUJ010000933">
    <property type="protein sequence ID" value="KAJ2769454.1"/>
    <property type="molecule type" value="Genomic_DNA"/>
</dbReference>
<comment type="caution">
    <text evidence="1">The sequence shown here is derived from an EMBL/GenBank/DDBJ whole genome shotgun (WGS) entry which is preliminary data.</text>
</comment>
<sequence length="711" mass="79486">MRICLPRRFGKTFCLSVIAEFFNVVTVNDVPRSADAGDLGEAPAETLDEAPAEALAKARTGRRAMFSGSLLEQSDKNGLMNRDGPFFARHFAKHPVIRIDFKEVSGSTVGEFYMYLAGALLESAYYWIAAYDRPELVKPSAQSEYEALGKRHQKLESKLDDGDDTWEQLGIAALSLFKALDKFLAAQHQSRYIVLLDEYDTPLTAILRTAWYDRARRVYTSLLSKIFKTNPNLLFGLMVGVNEFRLAELDSGVNNIARIEMTTGRFNPTPEDPWHRPTDQDEDGVASLFAFSREEVAQLVDRACGSSTGLGAHSQGVILDTITTWYDGYDFGFEDKRYNPLSVMSFLRRLTRGPRNLVGQSFWEETGNQRRIEDLARSRSADILLLAPKLVAGSDSTAGHTGLRAVGVHRRRWVAPQDDDAIDIVIGDSTYADPSGNIMDMNGLVTMMLHLGYVTIGAGNTVRIPNRELHAMWDELRVLAAYGTMDSHEVTPTRHRLLKGLYEGDVSGLLRIRSITNRLSNAINNYNEEHHAGVVGAFLMTLLSGLAGDDHSDRPTFIPEREGGAGRLDLAVTFESSARLPGGLVLLIEYKRMDPRARRRPGSLLAEARKGLAQIVDNNNAAPFSDYARRLDISFGIDQRLVVVRQRLWVRVETPMDADLRSGVPQLREPDETAVDWDRRMVEADDDGWRDGHGWRTVHLDADLRDLDRGV</sequence>
<gene>
    <name evidence="1" type="ORF">IWQ57_003099</name>
</gene>
<proteinExistence type="predicted"/>
<evidence type="ECO:0000313" key="1">
    <source>
        <dbReference type="EMBL" id="KAJ2769454.1"/>
    </source>
</evidence>
<protein>
    <submittedName>
        <fullName evidence="1">Uncharacterized protein</fullName>
    </submittedName>
</protein>
<evidence type="ECO:0000313" key="2">
    <source>
        <dbReference type="Proteomes" id="UP001140234"/>
    </source>
</evidence>
<reference evidence="1" key="1">
    <citation type="submission" date="2022-07" db="EMBL/GenBank/DDBJ databases">
        <title>Phylogenomic reconstructions and comparative analyses of Kickxellomycotina fungi.</title>
        <authorList>
            <person name="Reynolds N.K."/>
            <person name="Stajich J.E."/>
            <person name="Barry K."/>
            <person name="Grigoriev I.V."/>
            <person name="Crous P."/>
            <person name="Smith M.E."/>
        </authorList>
    </citation>
    <scope>NUCLEOTIDE SEQUENCE</scope>
    <source>
        <strain evidence="1">CBS 109366</strain>
    </source>
</reference>
<dbReference type="Proteomes" id="UP001140234">
    <property type="component" value="Unassembled WGS sequence"/>
</dbReference>
<accession>A0ACC1JXY0</accession>
<keyword evidence="2" id="KW-1185">Reference proteome</keyword>
<name>A0ACC1JXY0_9FUNG</name>
<organism evidence="1 2">
    <name type="scientific">Coemansia nantahalensis</name>
    <dbReference type="NCBI Taxonomy" id="2789366"/>
    <lineage>
        <taxon>Eukaryota</taxon>
        <taxon>Fungi</taxon>
        <taxon>Fungi incertae sedis</taxon>
        <taxon>Zoopagomycota</taxon>
        <taxon>Kickxellomycotina</taxon>
        <taxon>Kickxellomycetes</taxon>
        <taxon>Kickxellales</taxon>
        <taxon>Kickxellaceae</taxon>
        <taxon>Coemansia</taxon>
    </lineage>
</organism>